<organism evidence="3 4">
    <name type="scientific">Marssonina brunnea f. sp. multigermtubi (strain MB_m1)</name>
    <name type="common">Marssonina leaf spot fungus</name>
    <dbReference type="NCBI Taxonomy" id="1072389"/>
    <lineage>
        <taxon>Eukaryota</taxon>
        <taxon>Fungi</taxon>
        <taxon>Dikarya</taxon>
        <taxon>Ascomycota</taxon>
        <taxon>Pezizomycotina</taxon>
        <taxon>Leotiomycetes</taxon>
        <taxon>Helotiales</taxon>
        <taxon>Drepanopezizaceae</taxon>
        <taxon>Drepanopeziza</taxon>
    </lineage>
</organism>
<dbReference type="InterPro" id="IPR015943">
    <property type="entry name" value="WD40/YVTN_repeat-like_dom_sf"/>
</dbReference>
<evidence type="ECO:0000313" key="3">
    <source>
        <dbReference type="EMBL" id="EKD21710.1"/>
    </source>
</evidence>
<evidence type="ECO:0008006" key="5">
    <source>
        <dbReference type="Google" id="ProtNLM"/>
    </source>
</evidence>
<keyword evidence="4" id="KW-1185">Reference proteome</keyword>
<keyword evidence="2" id="KW-0732">Signal</keyword>
<comment type="similarity">
    <text evidence="1">Belongs to the cycloisomerase 2 family.</text>
</comment>
<proteinExistence type="inferred from homology"/>
<feature type="signal peptide" evidence="2">
    <location>
        <begin position="1"/>
        <end position="20"/>
    </location>
</feature>
<evidence type="ECO:0000256" key="2">
    <source>
        <dbReference type="SAM" id="SignalP"/>
    </source>
</evidence>
<dbReference type="InterPro" id="IPR050282">
    <property type="entry name" value="Cycloisomerase_2"/>
</dbReference>
<dbReference type="GO" id="GO:0017057">
    <property type="term" value="F:6-phosphogluconolactonase activity"/>
    <property type="evidence" value="ECO:0007669"/>
    <property type="project" value="TreeGrafter"/>
</dbReference>
<reference evidence="3 4" key="1">
    <citation type="journal article" date="2012" name="BMC Genomics">
        <title>Sequencing the genome of Marssonina brunnea reveals fungus-poplar co-evolution.</title>
        <authorList>
            <person name="Zhu S."/>
            <person name="Cao Y.-Z."/>
            <person name="Jiang C."/>
            <person name="Tan B.-Y."/>
            <person name="Wang Z."/>
            <person name="Feng S."/>
            <person name="Zhang L."/>
            <person name="Su X.-H."/>
            <person name="Brejova B."/>
            <person name="Vinar T."/>
            <person name="Xu M."/>
            <person name="Wang M.-X."/>
            <person name="Zhang S.-G."/>
            <person name="Huang M.-R."/>
            <person name="Wu R."/>
            <person name="Zhou Y."/>
        </authorList>
    </citation>
    <scope>NUCLEOTIDE SEQUENCE [LARGE SCALE GENOMIC DNA]</scope>
    <source>
        <strain evidence="3 4">MB_m1</strain>
    </source>
</reference>
<dbReference type="PANTHER" id="PTHR30344:SF1">
    <property type="entry name" value="6-PHOSPHOGLUCONOLACTONASE"/>
    <property type="match status" value="1"/>
</dbReference>
<dbReference type="InParanoid" id="K1WVQ8"/>
<dbReference type="InterPro" id="IPR019405">
    <property type="entry name" value="Lactonase_7-beta_prop"/>
</dbReference>
<evidence type="ECO:0000256" key="1">
    <source>
        <dbReference type="ARBA" id="ARBA00005564"/>
    </source>
</evidence>
<dbReference type="AlphaFoldDB" id="K1WVQ8"/>
<dbReference type="HOGENOM" id="CLU_038716_0_0_1"/>
<name>K1WVQ8_MARBU</name>
<dbReference type="EMBL" id="JH921428">
    <property type="protein sequence ID" value="EKD21710.1"/>
    <property type="molecule type" value="Genomic_DNA"/>
</dbReference>
<dbReference type="InterPro" id="IPR011045">
    <property type="entry name" value="N2O_reductase_N"/>
</dbReference>
<accession>K1WVQ8</accession>
<dbReference type="OMA" id="FVWTATR"/>
<dbReference type="RefSeq" id="XP_007288712.1">
    <property type="nucleotide sequence ID" value="XM_007288650.1"/>
</dbReference>
<dbReference type="PANTHER" id="PTHR30344">
    <property type="entry name" value="6-PHOSPHOGLUCONOLACTONASE-RELATED"/>
    <property type="match status" value="1"/>
</dbReference>
<gene>
    <name evidence="3" type="ORF">MBM_00823</name>
</gene>
<sequence length="391" mass="41068">MRLTLVTFLALGALVTPAVAAVNLYASSYSGKISSLSLSLEASGEYVLNTTSVVTEAGTSPSWLEKKDDVLYSTDEGFSGSSYVSSYSTSESGELTLMGRGSTLSGPVSSIVYNGGKGLAVAHYGGSATTSWTIRSNGTLVPLQNLTFTGPLGPNTERQEAPHPHQTIVDPTDSFILVPDLGSDLVRVFSIEKSTSALTETTPLVTPPGSGPRHGAFMKAACGNTYLFVIYELSNSIASYKVTYQGAHLAFEEVFMAGTYGPTTTPAGAAGAEVLLSPDNRFLMTSSRNDSLFQIPSFEPGSTSELIASDTLQSWAIDDATGTLTFVQLAPAGGKFPRQFSLNKAGTLAAVGLQRDGMVVVMERDVASGKFGKFVASVPVEGEVNTVIWDE</sequence>
<dbReference type="OrthoDB" id="9972196at2759"/>
<dbReference type="Proteomes" id="UP000006753">
    <property type="component" value="Unassembled WGS sequence"/>
</dbReference>
<dbReference type="SUPFAM" id="SSF50974">
    <property type="entry name" value="Nitrous oxide reductase, N-terminal domain"/>
    <property type="match status" value="1"/>
</dbReference>
<dbReference type="Pfam" id="PF10282">
    <property type="entry name" value="Lactonase"/>
    <property type="match status" value="1"/>
</dbReference>
<protein>
    <recommendedName>
        <fullName evidence="5">3-carboxymuconate cyclase</fullName>
    </recommendedName>
</protein>
<feature type="chain" id="PRO_5003853177" description="3-carboxymuconate cyclase" evidence="2">
    <location>
        <begin position="21"/>
        <end position="391"/>
    </location>
</feature>
<dbReference type="Gene3D" id="2.130.10.10">
    <property type="entry name" value="YVTN repeat-like/Quinoprotein amine dehydrogenase"/>
    <property type="match status" value="1"/>
</dbReference>
<dbReference type="KEGG" id="mbe:MBM_00823"/>
<dbReference type="eggNOG" id="ENOG502S0CU">
    <property type="taxonomic scope" value="Eukaryota"/>
</dbReference>
<evidence type="ECO:0000313" key="4">
    <source>
        <dbReference type="Proteomes" id="UP000006753"/>
    </source>
</evidence>
<dbReference type="GeneID" id="18756758"/>